<dbReference type="OrthoDB" id="5508079at2"/>
<dbReference type="AlphaFoldDB" id="A0A1I6JG38"/>
<evidence type="ECO:0000256" key="1">
    <source>
        <dbReference type="ARBA" id="ARBA00005801"/>
    </source>
</evidence>
<comment type="similarity">
    <text evidence="1">Belongs to the peptidase A24 family.</text>
</comment>
<feature type="transmembrane region" description="Helical" evidence="2">
    <location>
        <begin position="59"/>
        <end position="77"/>
    </location>
</feature>
<dbReference type="RefSeq" id="WP_092014794.1">
    <property type="nucleotide sequence ID" value="NZ_FOYW01000002.1"/>
</dbReference>
<evidence type="ECO:0000256" key="2">
    <source>
        <dbReference type="SAM" id="Phobius"/>
    </source>
</evidence>
<dbReference type="GO" id="GO:0005886">
    <property type="term" value="C:plasma membrane"/>
    <property type="evidence" value="ECO:0007669"/>
    <property type="project" value="TreeGrafter"/>
</dbReference>
<keyword evidence="5" id="KW-1185">Reference proteome</keyword>
<feature type="transmembrane region" description="Helical" evidence="2">
    <location>
        <begin position="98"/>
        <end position="125"/>
    </location>
</feature>
<evidence type="ECO:0000259" key="3">
    <source>
        <dbReference type="Pfam" id="PF01478"/>
    </source>
</evidence>
<dbReference type="InterPro" id="IPR050882">
    <property type="entry name" value="Prepilin_peptidase/N-MTase"/>
</dbReference>
<name>A0A1I6JG38_9GAMM</name>
<dbReference type="STRING" id="650891.SAMN05216203_2989"/>
<evidence type="ECO:0000313" key="4">
    <source>
        <dbReference type="EMBL" id="SFR77945.1"/>
    </source>
</evidence>
<feature type="transmembrane region" description="Helical" evidence="2">
    <location>
        <begin position="162"/>
        <end position="180"/>
    </location>
</feature>
<reference evidence="4 5" key="1">
    <citation type="submission" date="2016-10" db="EMBL/GenBank/DDBJ databases">
        <authorList>
            <person name="de Groot N.N."/>
        </authorList>
    </citation>
    <scope>NUCLEOTIDE SEQUENCE [LARGE SCALE GENOMIC DNA]</scope>
    <source>
        <strain evidence="4 5">CGMCC 1.9167</strain>
    </source>
</reference>
<organism evidence="4 5">
    <name type="scientific">Marinobacter daqiaonensis</name>
    <dbReference type="NCBI Taxonomy" id="650891"/>
    <lineage>
        <taxon>Bacteria</taxon>
        <taxon>Pseudomonadati</taxon>
        <taxon>Pseudomonadota</taxon>
        <taxon>Gammaproteobacteria</taxon>
        <taxon>Pseudomonadales</taxon>
        <taxon>Marinobacteraceae</taxon>
        <taxon>Marinobacter</taxon>
    </lineage>
</organism>
<keyword evidence="2" id="KW-1133">Transmembrane helix</keyword>
<feature type="domain" description="Prepilin type IV endopeptidase peptidase" evidence="3">
    <location>
        <begin position="14"/>
        <end position="115"/>
    </location>
</feature>
<dbReference type="EMBL" id="FOYW01000002">
    <property type="protein sequence ID" value="SFR77945.1"/>
    <property type="molecule type" value="Genomic_DNA"/>
</dbReference>
<keyword evidence="2" id="KW-0472">Membrane</keyword>
<proteinExistence type="inferred from homology"/>
<sequence length="187" mass="19910">MWVDLFPLILAVPILILLWISAVWDLRHRRIPNVIVFTGAGLGIALQIGLFGLSGLLDGLFGLGIGLAILMPGYLMGTTGAGDVKLMATVGTFLGPHNILIAGLASIAVGGVIALGFMFLAIFSADSPSPWQRYGLMFRTLFATGRPIYLRPAEGEVMGRKFPFAVSIAVGTSLFLIWQSPLIRVAG</sequence>
<feature type="transmembrane region" description="Helical" evidence="2">
    <location>
        <begin position="6"/>
        <end position="24"/>
    </location>
</feature>
<dbReference type="Pfam" id="PF01478">
    <property type="entry name" value="Peptidase_A24"/>
    <property type="match status" value="1"/>
</dbReference>
<dbReference type="GO" id="GO:0004190">
    <property type="term" value="F:aspartic-type endopeptidase activity"/>
    <property type="evidence" value="ECO:0007669"/>
    <property type="project" value="InterPro"/>
</dbReference>
<dbReference type="GO" id="GO:0006465">
    <property type="term" value="P:signal peptide processing"/>
    <property type="evidence" value="ECO:0007669"/>
    <property type="project" value="TreeGrafter"/>
</dbReference>
<dbReference type="InterPro" id="IPR000045">
    <property type="entry name" value="Prepilin_IV_endopep_pep"/>
</dbReference>
<keyword evidence="2" id="KW-0812">Transmembrane</keyword>
<protein>
    <submittedName>
        <fullName evidence="4">Prepilin peptidase CpaA</fullName>
    </submittedName>
</protein>
<accession>A0A1I6JG38</accession>
<dbReference type="Gene3D" id="1.20.120.1220">
    <property type="match status" value="1"/>
</dbReference>
<evidence type="ECO:0000313" key="5">
    <source>
        <dbReference type="Proteomes" id="UP000198644"/>
    </source>
</evidence>
<dbReference type="Proteomes" id="UP000198644">
    <property type="component" value="Unassembled WGS sequence"/>
</dbReference>
<dbReference type="PANTHER" id="PTHR30487">
    <property type="entry name" value="TYPE 4 PREPILIN-LIKE PROTEINS LEADER PEPTIDE-PROCESSING ENZYME"/>
    <property type="match status" value="1"/>
</dbReference>
<dbReference type="PANTHER" id="PTHR30487:SF0">
    <property type="entry name" value="PREPILIN LEADER PEPTIDASE_N-METHYLTRANSFERASE-RELATED"/>
    <property type="match status" value="1"/>
</dbReference>
<feature type="transmembrane region" description="Helical" evidence="2">
    <location>
        <begin position="31"/>
        <end position="53"/>
    </location>
</feature>
<gene>
    <name evidence="4" type="ORF">SAMN05216203_2989</name>
</gene>